<name>A0A8X6GSS4_TRICU</name>
<dbReference type="Proteomes" id="UP000887116">
    <property type="component" value="Unassembled WGS sequence"/>
</dbReference>
<accession>A0A8X6GSS4</accession>
<comment type="caution">
    <text evidence="1">The sequence shown here is derived from an EMBL/GenBank/DDBJ whole genome shotgun (WGS) entry which is preliminary data.</text>
</comment>
<reference evidence="1" key="1">
    <citation type="submission" date="2020-07" db="EMBL/GenBank/DDBJ databases">
        <title>Multicomponent nature underlies the extraordinary mechanical properties of spider dragline silk.</title>
        <authorList>
            <person name="Kono N."/>
            <person name="Nakamura H."/>
            <person name="Mori M."/>
            <person name="Yoshida Y."/>
            <person name="Ohtoshi R."/>
            <person name="Malay A.D."/>
            <person name="Moran D.A.P."/>
            <person name="Tomita M."/>
            <person name="Numata K."/>
            <person name="Arakawa K."/>
        </authorList>
    </citation>
    <scope>NUCLEOTIDE SEQUENCE</scope>
</reference>
<organism evidence="1 2">
    <name type="scientific">Trichonephila clavata</name>
    <name type="common">Joro spider</name>
    <name type="synonym">Nephila clavata</name>
    <dbReference type="NCBI Taxonomy" id="2740835"/>
    <lineage>
        <taxon>Eukaryota</taxon>
        <taxon>Metazoa</taxon>
        <taxon>Ecdysozoa</taxon>
        <taxon>Arthropoda</taxon>
        <taxon>Chelicerata</taxon>
        <taxon>Arachnida</taxon>
        <taxon>Araneae</taxon>
        <taxon>Araneomorphae</taxon>
        <taxon>Entelegynae</taxon>
        <taxon>Araneoidea</taxon>
        <taxon>Nephilidae</taxon>
        <taxon>Trichonephila</taxon>
    </lineage>
</organism>
<evidence type="ECO:0000313" key="2">
    <source>
        <dbReference type="Proteomes" id="UP000887116"/>
    </source>
</evidence>
<proteinExistence type="predicted"/>
<sequence>MLLAPGLGLQYHIIPLLWCLERDPLGCWLDSSFSDGGGGPPRLFPQCHPLQSIFTASSPSCTQGGHGGIFPF</sequence>
<keyword evidence="2" id="KW-1185">Reference proteome</keyword>
<dbReference type="EMBL" id="BMAO01036232">
    <property type="protein sequence ID" value="GFR09104.1"/>
    <property type="molecule type" value="Genomic_DNA"/>
</dbReference>
<evidence type="ECO:0000313" key="1">
    <source>
        <dbReference type="EMBL" id="GFR09104.1"/>
    </source>
</evidence>
<gene>
    <name evidence="1" type="ORF">TNCT_319021</name>
</gene>
<dbReference type="AlphaFoldDB" id="A0A8X6GSS4"/>
<protein>
    <submittedName>
        <fullName evidence="1">Uncharacterized protein</fullName>
    </submittedName>
</protein>